<evidence type="ECO:0000256" key="1">
    <source>
        <dbReference type="ARBA" id="ARBA00004496"/>
    </source>
</evidence>
<dbReference type="FunFam" id="3.30.260.10:FF:000017">
    <property type="entry name" value="T-complex protein 1 subunit zeta"/>
    <property type="match status" value="1"/>
</dbReference>
<dbReference type="GO" id="GO:0051082">
    <property type="term" value="F:unfolded protein binding"/>
    <property type="evidence" value="ECO:0007669"/>
    <property type="project" value="InterPro"/>
</dbReference>
<dbReference type="FunFam" id="3.30.260.10:FF:000029">
    <property type="entry name" value="Chaperonin containing TCP1 subunit 6B"/>
    <property type="match status" value="1"/>
</dbReference>
<dbReference type="Gene3D" id="1.10.560.10">
    <property type="entry name" value="GroEL-like equatorial domain"/>
    <property type="match status" value="1"/>
</dbReference>
<dbReference type="SUPFAM" id="SSF54849">
    <property type="entry name" value="GroEL-intermediate domain like"/>
    <property type="match status" value="1"/>
</dbReference>
<sequence>MAAVKTLNPKAEVARAQAALAVNISAARGLQDVLRTNLGPKGTMKMLVSGAGDIKLTKDGNVLLHEMQIQHPTASLIAKVATAQDDITGDGTTSNVLIIGELLKQADLYISEGLHPRIITEGFEAAKEKALQFLEQVKVSKEMDRETLIDVARTSLRTKVHAELADVLTEAVVDSILAIKKQDEPIDLFMVEIMEMKHKSETDTSLIRGLVLDHGARHPDMKKRVEDAYILTCNVSLEYEKTEVNSGFFYKSAEEREKLVKAERKFIEDRVKKIIDLKKKVCGDSDKGFVVINQKGIDPFSLDALAKEGIVALRRAKRRNMERLTLACGGVALNSLDDLNGEEKFTFIENCNNPRSVTLLIKGPNKHTLTQIKDAIRDGLRAVKNAIDDGCVVPGAGAVEVAMAEALIKYKPSVKGRAQLGVQAFADALLIIPKVLAQNSGFDLQETLVKVKAEHSESGQLVGVDLNTGEPMVAAEVGVWDNYCVKKQLLHSCTVIATNILLVDEIMRAGMSSLKG</sequence>
<dbReference type="AlphaFoldDB" id="A0A8C0DPN5"/>
<dbReference type="PANTHER" id="PTHR11353">
    <property type="entry name" value="CHAPERONIN"/>
    <property type="match status" value="1"/>
</dbReference>
<accession>A0A8C0DPN5</accession>
<dbReference type="SUPFAM" id="SSF48592">
    <property type="entry name" value="GroEL equatorial domain-like"/>
    <property type="match status" value="1"/>
</dbReference>
<evidence type="ECO:0000256" key="2">
    <source>
        <dbReference type="ARBA" id="ARBA00008020"/>
    </source>
</evidence>
<name>A0A8C0DPN5_BALMU</name>
<dbReference type="NCBIfam" id="TIGR02347">
    <property type="entry name" value="chap_CCT_zeta"/>
    <property type="match status" value="1"/>
</dbReference>
<dbReference type="InterPro" id="IPR027413">
    <property type="entry name" value="GROEL-like_equatorial_sf"/>
</dbReference>
<dbReference type="InterPro" id="IPR027410">
    <property type="entry name" value="TCP-1-like_intermed_sf"/>
</dbReference>
<evidence type="ECO:0000313" key="8">
    <source>
        <dbReference type="Ensembl" id="ENSBMSP00010022404.1"/>
    </source>
</evidence>
<dbReference type="PROSITE" id="PS00750">
    <property type="entry name" value="TCP1_1"/>
    <property type="match status" value="1"/>
</dbReference>
<protein>
    <submittedName>
        <fullName evidence="8">Chaperonin containing TCP1 subunit 6A</fullName>
    </submittedName>
</protein>
<keyword evidence="5 7" id="KW-0067">ATP-binding</keyword>
<evidence type="ECO:0000256" key="6">
    <source>
        <dbReference type="ARBA" id="ARBA00023186"/>
    </source>
</evidence>
<evidence type="ECO:0000256" key="7">
    <source>
        <dbReference type="RuleBase" id="RU004187"/>
    </source>
</evidence>
<dbReference type="FunFam" id="1.10.560.10:FF:000022">
    <property type="entry name" value="T-complex protein 1 subunit zeta"/>
    <property type="match status" value="2"/>
</dbReference>
<dbReference type="GeneTree" id="ENSGT00940000154631"/>
<proteinExistence type="inferred from homology"/>
<dbReference type="SUPFAM" id="SSF52029">
    <property type="entry name" value="GroEL apical domain-like"/>
    <property type="match status" value="1"/>
</dbReference>
<comment type="similarity">
    <text evidence="2 7">Belongs to the TCP-1 chaperonin family.</text>
</comment>
<dbReference type="Gene3D" id="3.30.260.10">
    <property type="entry name" value="TCP-1-like chaperonin intermediate domain"/>
    <property type="match status" value="1"/>
</dbReference>
<organism evidence="8">
    <name type="scientific">Balaenoptera musculus</name>
    <name type="common">Blue whale</name>
    <dbReference type="NCBI Taxonomy" id="9771"/>
    <lineage>
        <taxon>Eukaryota</taxon>
        <taxon>Metazoa</taxon>
        <taxon>Chordata</taxon>
        <taxon>Craniata</taxon>
        <taxon>Vertebrata</taxon>
        <taxon>Euteleostomi</taxon>
        <taxon>Mammalia</taxon>
        <taxon>Eutheria</taxon>
        <taxon>Laurasiatheria</taxon>
        <taxon>Artiodactyla</taxon>
        <taxon>Whippomorpha</taxon>
        <taxon>Cetacea</taxon>
        <taxon>Mysticeti</taxon>
        <taxon>Balaenopteridae</taxon>
        <taxon>Balaenoptera</taxon>
    </lineage>
</organism>
<dbReference type="InterPro" id="IPR027409">
    <property type="entry name" value="GroEL-like_apical_dom_sf"/>
</dbReference>
<dbReference type="GO" id="GO:0140662">
    <property type="term" value="F:ATP-dependent protein folding chaperone"/>
    <property type="evidence" value="ECO:0007669"/>
    <property type="project" value="InterPro"/>
</dbReference>
<keyword evidence="4 7" id="KW-0547">Nucleotide-binding</keyword>
<dbReference type="InterPro" id="IPR017998">
    <property type="entry name" value="Chaperone_TCP-1"/>
</dbReference>
<comment type="subcellular location">
    <subcellularLocation>
        <location evidence="1">Cytoplasm</location>
    </subcellularLocation>
</comment>
<keyword evidence="6 7" id="KW-0143">Chaperone</keyword>
<dbReference type="PRINTS" id="PR00304">
    <property type="entry name" value="TCOMPLEXTCP1"/>
</dbReference>
<dbReference type="GO" id="GO:0016887">
    <property type="term" value="F:ATP hydrolysis activity"/>
    <property type="evidence" value="ECO:0007669"/>
    <property type="project" value="InterPro"/>
</dbReference>
<dbReference type="FunFam" id="3.50.7.10:FF:000004">
    <property type="entry name" value="T-complex protein 1 subunit zeta"/>
    <property type="match status" value="1"/>
</dbReference>
<evidence type="ECO:0000256" key="3">
    <source>
        <dbReference type="ARBA" id="ARBA00022490"/>
    </source>
</evidence>
<dbReference type="Ensembl" id="ENSBMST00010024686.1">
    <property type="protein sequence ID" value="ENSBMSP00010022404.1"/>
    <property type="gene ID" value="ENSBMSG00010016270.1"/>
</dbReference>
<dbReference type="InterPro" id="IPR002423">
    <property type="entry name" value="Cpn60/GroEL/TCP-1"/>
</dbReference>
<dbReference type="Pfam" id="PF00118">
    <property type="entry name" value="Cpn60_TCP1"/>
    <property type="match status" value="1"/>
</dbReference>
<reference evidence="8" key="1">
    <citation type="submission" date="2023-09" db="UniProtKB">
        <authorList>
            <consortium name="Ensembl"/>
        </authorList>
    </citation>
    <scope>IDENTIFICATION</scope>
</reference>
<dbReference type="InterPro" id="IPR002194">
    <property type="entry name" value="Chaperonin_TCP-1_CS"/>
</dbReference>
<dbReference type="PROSITE" id="PS00995">
    <property type="entry name" value="TCP1_3"/>
    <property type="match status" value="1"/>
</dbReference>
<dbReference type="InterPro" id="IPR012722">
    <property type="entry name" value="Chap_CCT_zeta"/>
</dbReference>
<evidence type="ECO:0000256" key="4">
    <source>
        <dbReference type="ARBA" id="ARBA00022741"/>
    </source>
</evidence>
<dbReference type="Gene3D" id="3.50.7.10">
    <property type="entry name" value="GroEL"/>
    <property type="match status" value="1"/>
</dbReference>
<keyword evidence="3" id="KW-0963">Cytoplasm</keyword>
<dbReference type="CDD" id="cd03342">
    <property type="entry name" value="TCP1_zeta"/>
    <property type="match status" value="1"/>
</dbReference>
<dbReference type="OMA" id="LHPRIMT"/>
<dbReference type="GO" id="GO:0005832">
    <property type="term" value="C:chaperonin-containing T-complex"/>
    <property type="evidence" value="ECO:0007669"/>
    <property type="project" value="UniProtKB-ARBA"/>
</dbReference>
<evidence type="ECO:0000256" key="5">
    <source>
        <dbReference type="ARBA" id="ARBA00022840"/>
    </source>
</evidence>
<dbReference type="GO" id="GO:0005524">
    <property type="term" value="F:ATP binding"/>
    <property type="evidence" value="ECO:0007669"/>
    <property type="project" value="UniProtKB-KW"/>
</dbReference>
<dbReference type="PROSITE" id="PS00751">
    <property type="entry name" value="TCP1_2"/>
    <property type="match status" value="1"/>
</dbReference>